<keyword evidence="3" id="KW-1185">Reference proteome</keyword>
<dbReference type="PANTHER" id="PTHR13265:SF0">
    <property type="entry name" value="HPR1"/>
    <property type="match status" value="1"/>
</dbReference>
<reference evidence="2" key="1">
    <citation type="submission" date="2023-07" db="EMBL/GenBank/DDBJ databases">
        <title>Black Yeasts Isolated from many extreme environments.</title>
        <authorList>
            <person name="Coleine C."/>
            <person name="Stajich J.E."/>
            <person name="Selbmann L."/>
        </authorList>
    </citation>
    <scope>NUCLEOTIDE SEQUENCE</scope>
    <source>
        <strain evidence="2">CCFEE 5485</strain>
    </source>
</reference>
<evidence type="ECO:0000313" key="2">
    <source>
        <dbReference type="EMBL" id="KAK3679459.1"/>
    </source>
</evidence>
<feature type="region of interest" description="Disordered" evidence="1">
    <location>
        <begin position="235"/>
        <end position="254"/>
    </location>
</feature>
<proteinExistence type="predicted"/>
<sequence>MAADSAAGLPLVAQTITRLEALLQRARTLKREAAIEPPLSTADLVLDVDALGHTIDERYEQSYRFSVVEAAARRIFYSLIYETVTEDPNFVQVWNLLDILLVCSDKGLCTPELVPWLIEELLDSQTTTGCRTVFDYLGSRRERLAAKDFNKKHLVCLRFCNELLRRLSRAEDAMFCGRVFFFLFQTFPLGDKSSVNLRGEFHIENTTKFEEADGEAMDVDDRALEGDKAMASIKAETPQPPTKPGGKATPARVAPKKVPEEIVLSNNKLYPIFWRLQADFSDPIRLFTKENFETFKSSLGHTLIKFKKTPTVVQTKAAGDDTSNRGLKRKHGDEEGADTAGNNDLAANYNPKYLTSRDLFDLELSDLAFQRHILLQSLILISFLLSLTAPAKTRLASTLETTNKSMIYPLTLSPEDTKWCQDTRNAITDFLRQVPTLEEGRFYHRMVETVLARDRNWVRWKGEGCPSIVRESVGIESVQEAGKGARDATRLRRVPERAGGALDLGFLVEGGGLDALRNPARFAAPSVEELVEGVKGEELDLEMAMDEAEQEGLKNAIGSKTWRALRQVRETQLGMLRRVEVNGDLEVVLGKMARPDEGVMNDVHEEGEEAAALDIGDVVADGPDHTGEELKMEDVDEQVDPASKAMPLPATDMQTEAAKVINMVDADEKSGVAADAEDGIA</sequence>
<evidence type="ECO:0000256" key="1">
    <source>
        <dbReference type="SAM" id="MobiDB-lite"/>
    </source>
</evidence>
<protein>
    <recommendedName>
        <fullName evidence="4">THO complex subunit 1</fullName>
    </recommendedName>
</protein>
<dbReference type="GO" id="GO:0000445">
    <property type="term" value="C:THO complex part of transcription export complex"/>
    <property type="evidence" value="ECO:0007669"/>
    <property type="project" value="TreeGrafter"/>
</dbReference>
<dbReference type="AlphaFoldDB" id="A0AAE0WWY2"/>
<dbReference type="PANTHER" id="PTHR13265">
    <property type="entry name" value="THO COMPLEX SUBUNIT 1"/>
    <property type="match status" value="1"/>
</dbReference>
<dbReference type="GO" id="GO:0006406">
    <property type="term" value="P:mRNA export from nucleus"/>
    <property type="evidence" value="ECO:0007669"/>
    <property type="project" value="TreeGrafter"/>
</dbReference>
<evidence type="ECO:0000313" key="3">
    <source>
        <dbReference type="Proteomes" id="UP001274830"/>
    </source>
</evidence>
<gene>
    <name evidence="2" type="ORF">LTR78_001020</name>
</gene>
<dbReference type="InterPro" id="IPR021861">
    <property type="entry name" value="THO_THOC1"/>
</dbReference>
<organism evidence="2 3">
    <name type="scientific">Recurvomyces mirabilis</name>
    <dbReference type="NCBI Taxonomy" id="574656"/>
    <lineage>
        <taxon>Eukaryota</taxon>
        <taxon>Fungi</taxon>
        <taxon>Dikarya</taxon>
        <taxon>Ascomycota</taxon>
        <taxon>Pezizomycotina</taxon>
        <taxon>Dothideomycetes</taxon>
        <taxon>Dothideomycetidae</taxon>
        <taxon>Mycosphaerellales</taxon>
        <taxon>Teratosphaeriaceae</taxon>
        <taxon>Recurvomyces</taxon>
    </lineage>
</organism>
<dbReference type="EMBL" id="JAUTXT010000002">
    <property type="protein sequence ID" value="KAK3679459.1"/>
    <property type="molecule type" value="Genomic_DNA"/>
</dbReference>
<dbReference type="Pfam" id="PF11957">
    <property type="entry name" value="efThoc1"/>
    <property type="match status" value="1"/>
</dbReference>
<dbReference type="Proteomes" id="UP001274830">
    <property type="component" value="Unassembled WGS sequence"/>
</dbReference>
<evidence type="ECO:0008006" key="4">
    <source>
        <dbReference type="Google" id="ProtNLM"/>
    </source>
</evidence>
<name>A0AAE0WWY2_9PEZI</name>
<accession>A0AAE0WWY2</accession>
<comment type="caution">
    <text evidence="2">The sequence shown here is derived from an EMBL/GenBank/DDBJ whole genome shotgun (WGS) entry which is preliminary data.</text>
</comment>
<feature type="region of interest" description="Disordered" evidence="1">
    <location>
        <begin position="315"/>
        <end position="343"/>
    </location>
</feature>